<gene>
    <name evidence="2" type="ORF">KC01_LOCUS21179</name>
</gene>
<keyword evidence="3" id="KW-1185">Reference proteome</keyword>
<feature type="compositionally biased region" description="Basic and acidic residues" evidence="1">
    <location>
        <begin position="66"/>
        <end position="76"/>
    </location>
</feature>
<feature type="region of interest" description="Disordered" evidence="1">
    <location>
        <begin position="41"/>
        <end position="76"/>
    </location>
</feature>
<dbReference type="EMBL" id="OZ035824">
    <property type="protein sequence ID" value="CAL1591844.1"/>
    <property type="molecule type" value="Genomic_DNA"/>
</dbReference>
<evidence type="ECO:0000313" key="3">
    <source>
        <dbReference type="Proteomes" id="UP001497482"/>
    </source>
</evidence>
<evidence type="ECO:0000256" key="1">
    <source>
        <dbReference type="SAM" id="MobiDB-lite"/>
    </source>
</evidence>
<accession>A0AAV2KUJ8</accession>
<evidence type="ECO:0000313" key="2">
    <source>
        <dbReference type="EMBL" id="CAL1591844.1"/>
    </source>
</evidence>
<organism evidence="2 3">
    <name type="scientific">Knipowitschia caucasica</name>
    <name type="common">Caucasian dwarf goby</name>
    <name type="synonym">Pomatoschistus caucasicus</name>
    <dbReference type="NCBI Taxonomy" id="637954"/>
    <lineage>
        <taxon>Eukaryota</taxon>
        <taxon>Metazoa</taxon>
        <taxon>Chordata</taxon>
        <taxon>Craniata</taxon>
        <taxon>Vertebrata</taxon>
        <taxon>Euteleostomi</taxon>
        <taxon>Actinopterygii</taxon>
        <taxon>Neopterygii</taxon>
        <taxon>Teleostei</taxon>
        <taxon>Neoteleostei</taxon>
        <taxon>Acanthomorphata</taxon>
        <taxon>Gobiaria</taxon>
        <taxon>Gobiiformes</taxon>
        <taxon>Gobioidei</taxon>
        <taxon>Gobiidae</taxon>
        <taxon>Gobiinae</taxon>
        <taxon>Knipowitschia</taxon>
    </lineage>
</organism>
<reference evidence="2 3" key="1">
    <citation type="submission" date="2024-04" db="EMBL/GenBank/DDBJ databases">
        <authorList>
            <person name="Waldvogel A.-M."/>
            <person name="Schoenle A."/>
        </authorList>
    </citation>
    <scope>NUCLEOTIDE SEQUENCE [LARGE SCALE GENOMIC DNA]</scope>
</reference>
<protein>
    <submittedName>
        <fullName evidence="2">Uncharacterized protein</fullName>
    </submittedName>
</protein>
<sequence length="146" mass="16259">MHRSGFQRHALDQGVPAAVSGEKNSASIAFEPVLLRLEDAAGSVDVPEKDADDVEGSSIGSAQEEELQREAPRPQRRLLDLRLNDSPKPTHLNIRTTFCDRNRSDMNRLPSRPFQRSVTDGYAAKEQRQTKENAPLHCPVTQALFV</sequence>
<feature type="region of interest" description="Disordered" evidence="1">
    <location>
        <begin position="1"/>
        <end position="22"/>
    </location>
</feature>
<dbReference type="Proteomes" id="UP001497482">
    <property type="component" value="Chromosome 2"/>
</dbReference>
<proteinExistence type="predicted"/>
<dbReference type="AlphaFoldDB" id="A0AAV2KUJ8"/>
<name>A0AAV2KUJ8_KNICA</name>